<accession>A0AA37LYL4</accession>
<name>A0AA37LYL4_9PEZI</name>
<evidence type="ECO:0000313" key="2">
    <source>
        <dbReference type="Proteomes" id="UP001055172"/>
    </source>
</evidence>
<reference evidence="1 2" key="1">
    <citation type="submission" date="2021-07" db="EMBL/GenBank/DDBJ databases">
        <title>Genome data of Colletotrichum spaethianum.</title>
        <authorList>
            <person name="Utami Y.D."/>
            <person name="Hiruma K."/>
        </authorList>
    </citation>
    <scope>NUCLEOTIDE SEQUENCE [LARGE SCALE GENOMIC DNA]</scope>
    <source>
        <strain evidence="1 2">MAFF 242679</strain>
    </source>
</reference>
<dbReference type="AlphaFoldDB" id="A0AA37LYL4"/>
<dbReference type="Proteomes" id="UP001055172">
    <property type="component" value="Unassembled WGS sequence"/>
</dbReference>
<protein>
    <submittedName>
        <fullName evidence="1">Uncharacterized protein</fullName>
    </submittedName>
</protein>
<sequence>MISFELPLKFFNRAKQLFGLVMSPFMQVVVVALDAELFLEDFNLTNEVRDLSYIFLRLWVSQPLLCQ</sequence>
<organism evidence="1 2">
    <name type="scientific">Colletotrichum liriopes</name>
    <dbReference type="NCBI Taxonomy" id="708192"/>
    <lineage>
        <taxon>Eukaryota</taxon>
        <taxon>Fungi</taxon>
        <taxon>Dikarya</taxon>
        <taxon>Ascomycota</taxon>
        <taxon>Pezizomycotina</taxon>
        <taxon>Sordariomycetes</taxon>
        <taxon>Hypocreomycetidae</taxon>
        <taxon>Glomerellales</taxon>
        <taxon>Glomerellaceae</taxon>
        <taxon>Colletotrichum</taxon>
        <taxon>Colletotrichum spaethianum species complex</taxon>
    </lineage>
</organism>
<comment type="caution">
    <text evidence="1">The sequence shown here is derived from an EMBL/GenBank/DDBJ whole genome shotgun (WGS) entry which is preliminary data.</text>
</comment>
<evidence type="ECO:0000313" key="1">
    <source>
        <dbReference type="EMBL" id="GJC89424.1"/>
    </source>
</evidence>
<proteinExistence type="predicted"/>
<dbReference type="EMBL" id="BPPX01000041">
    <property type="protein sequence ID" value="GJC89424.1"/>
    <property type="molecule type" value="Genomic_DNA"/>
</dbReference>
<gene>
    <name evidence="1" type="ORF">ColLi_12262</name>
</gene>
<keyword evidence="2" id="KW-1185">Reference proteome</keyword>